<proteinExistence type="inferred from homology"/>
<keyword evidence="2" id="KW-0378">Hydrolase</keyword>
<keyword evidence="5" id="KW-1185">Reference proteome</keyword>
<dbReference type="RefSeq" id="WP_397084462.1">
    <property type="nucleotide sequence ID" value="NZ_JBITGY010000006.1"/>
</dbReference>
<evidence type="ECO:0000256" key="2">
    <source>
        <dbReference type="RuleBase" id="RU361185"/>
    </source>
</evidence>
<comment type="caution">
    <text evidence="4">The sequence shown here is derived from an EMBL/GenBank/DDBJ whole genome shotgun (WGS) entry which is preliminary data.</text>
</comment>
<evidence type="ECO:0000313" key="5">
    <source>
        <dbReference type="Proteomes" id="UP001612741"/>
    </source>
</evidence>
<dbReference type="InterPro" id="IPR017853">
    <property type="entry name" value="GH"/>
</dbReference>
<name>A0ABW7YX62_9ACTN</name>
<dbReference type="Pfam" id="PF01055">
    <property type="entry name" value="Glyco_hydro_31_2nd"/>
    <property type="match status" value="1"/>
</dbReference>
<dbReference type="SUPFAM" id="SSF51445">
    <property type="entry name" value="(Trans)glycosidases"/>
    <property type="match status" value="1"/>
</dbReference>
<keyword evidence="2" id="KW-0326">Glycosidase</keyword>
<dbReference type="InterPro" id="IPR000322">
    <property type="entry name" value="Glyco_hydro_31_TIM"/>
</dbReference>
<dbReference type="EMBL" id="JBITGY010000006">
    <property type="protein sequence ID" value="MFI6500517.1"/>
    <property type="molecule type" value="Genomic_DNA"/>
</dbReference>
<protein>
    <submittedName>
        <fullName evidence="4">TIM-barrel domain-containing protein</fullName>
    </submittedName>
</protein>
<dbReference type="Gene3D" id="3.20.20.80">
    <property type="entry name" value="Glycosidases"/>
    <property type="match status" value="1"/>
</dbReference>
<sequence>MEIALDGFRQFLRLDVNVDTLESFDRNVSASWQGVTDRGTHERLAWTSKSTLWSKRYHLDVHPGHLDFHAEIHGEGLIDRIRYFDVISDRDHRPFSTRTMHLIDYGRTPVRAYTTGSPISFRRVFSPEPNYYGRREFEPFEYAQISVAGDSEYCGGNLIANPGLLCFAVAADAGREWLAFGLAVRPGEHLFSDFEYLGGADFAFALTCWGALRVTGTYLTPHMVIVRGDTAELAVAAYVKVLRDSELVPRPAREQPEWWSRPIVSGWGHQCYQADLFRVRSGAERQPDNAAYMLCTQANYRDMLDRLDAHDLPWGTLVVDARWFLSGGLKDVDVGRWPDLPGFIEALHRRGKRVLIWWSPWDTEDIPAGDCVTYRPEASLGLPNRPGRRAKTPRGNLPMNTLPAGTKLAVDITLPAVRERIRRQVRALLGPDGLGADGLKVDHMWATPGNYGMAFPEGSGRLFGLEAARAYLSLLYETVKDVRPDAMLSGHSPNPYLADVQDMVRISPWSRFPESVVSEARHSAAMARLADPGWLIDTNGHPMPSLTAFREYMSLQPELGVPSLLYATHLDTTGEAFTDDDYAMIRRAWRRG</sequence>
<dbReference type="Proteomes" id="UP001612741">
    <property type="component" value="Unassembled WGS sequence"/>
</dbReference>
<comment type="similarity">
    <text evidence="1 2">Belongs to the glycosyl hydrolase 31 family.</text>
</comment>
<gene>
    <name evidence="4" type="ORF">ACIBG2_24280</name>
</gene>
<evidence type="ECO:0000313" key="4">
    <source>
        <dbReference type="EMBL" id="MFI6500517.1"/>
    </source>
</evidence>
<reference evidence="4 5" key="1">
    <citation type="submission" date="2024-10" db="EMBL/GenBank/DDBJ databases">
        <title>The Natural Products Discovery Center: Release of the First 8490 Sequenced Strains for Exploring Actinobacteria Biosynthetic Diversity.</title>
        <authorList>
            <person name="Kalkreuter E."/>
            <person name="Kautsar S.A."/>
            <person name="Yang D."/>
            <person name="Bader C.D."/>
            <person name="Teijaro C.N."/>
            <person name="Fluegel L."/>
            <person name="Davis C.M."/>
            <person name="Simpson J.R."/>
            <person name="Lauterbach L."/>
            <person name="Steele A.D."/>
            <person name="Gui C."/>
            <person name="Meng S."/>
            <person name="Li G."/>
            <person name="Viehrig K."/>
            <person name="Ye F."/>
            <person name="Su P."/>
            <person name="Kiefer A.F."/>
            <person name="Nichols A."/>
            <person name="Cepeda A.J."/>
            <person name="Yan W."/>
            <person name="Fan B."/>
            <person name="Jiang Y."/>
            <person name="Adhikari A."/>
            <person name="Zheng C.-J."/>
            <person name="Schuster L."/>
            <person name="Cowan T.M."/>
            <person name="Smanski M.J."/>
            <person name="Chevrette M.G."/>
            <person name="De Carvalho L.P.S."/>
            <person name="Shen B."/>
        </authorList>
    </citation>
    <scope>NUCLEOTIDE SEQUENCE [LARGE SCALE GENOMIC DNA]</scope>
    <source>
        <strain evidence="4 5">NPDC050545</strain>
    </source>
</reference>
<organism evidence="4 5">
    <name type="scientific">Nonomuraea typhae</name>
    <dbReference type="NCBI Taxonomy" id="2603600"/>
    <lineage>
        <taxon>Bacteria</taxon>
        <taxon>Bacillati</taxon>
        <taxon>Actinomycetota</taxon>
        <taxon>Actinomycetes</taxon>
        <taxon>Streptosporangiales</taxon>
        <taxon>Streptosporangiaceae</taxon>
        <taxon>Nonomuraea</taxon>
    </lineage>
</organism>
<feature type="domain" description="Glycoside hydrolase family 31 TIM barrel" evidence="3">
    <location>
        <begin position="296"/>
        <end position="442"/>
    </location>
</feature>
<accession>A0ABW7YX62</accession>
<evidence type="ECO:0000259" key="3">
    <source>
        <dbReference type="Pfam" id="PF01055"/>
    </source>
</evidence>
<evidence type="ECO:0000256" key="1">
    <source>
        <dbReference type="ARBA" id="ARBA00007806"/>
    </source>
</evidence>